<comment type="similarity">
    <text evidence="1">Belongs to the serpin family.</text>
</comment>
<dbReference type="GO" id="GO:0005615">
    <property type="term" value="C:extracellular space"/>
    <property type="evidence" value="ECO:0007669"/>
    <property type="project" value="InterPro"/>
</dbReference>
<dbReference type="Gene3D" id="3.30.497.10">
    <property type="entry name" value="Antithrombin, subunit I, domain 2"/>
    <property type="match status" value="1"/>
</dbReference>
<dbReference type="GO" id="GO:0004867">
    <property type="term" value="F:serine-type endopeptidase inhibitor activity"/>
    <property type="evidence" value="ECO:0007669"/>
    <property type="project" value="InterPro"/>
</dbReference>
<dbReference type="PANTHER" id="PTHR11461">
    <property type="entry name" value="SERINE PROTEASE INHIBITOR, SERPIN"/>
    <property type="match status" value="1"/>
</dbReference>
<keyword evidence="5" id="KW-1185">Reference proteome</keyword>
<dbReference type="RefSeq" id="WP_103565002.1">
    <property type="nucleotide sequence ID" value="NZ_MTBP01000003.1"/>
</dbReference>
<dbReference type="InterPro" id="IPR023796">
    <property type="entry name" value="Serpin_dom"/>
</dbReference>
<gene>
    <name evidence="4" type="ORF">BTM25_45260</name>
</gene>
<keyword evidence="2" id="KW-0732">Signal</keyword>
<organism evidence="4 5">
    <name type="scientific">Actinomadura rubteroloni</name>
    <dbReference type="NCBI Taxonomy" id="1926885"/>
    <lineage>
        <taxon>Bacteria</taxon>
        <taxon>Bacillati</taxon>
        <taxon>Actinomycetota</taxon>
        <taxon>Actinomycetes</taxon>
        <taxon>Streptosporangiales</taxon>
        <taxon>Thermomonosporaceae</taxon>
        <taxon>Actinomadura</taxon>
    </lineage>
</organism>
<protein>
    <submittedName>
        <fullName evidence="4">Serpin (Serine protease inhibitor)</fullName>
    </submittedName>
</protein>
<evidence type="ECO:0000313" key="5">
    <source>
        <dbReference type="Proteomes" id="UP000242367"/>
    </source>
</evidence>
<dbReference type="InterPro" id="IPR036186">
    <property type="entry name" value="Serpin_sf"/>
</dbReference>
<dbReference type="Pfam" id="PF00079">
    <property type="entry name" value="Serpin"/>
    <property type="match status" value="1"/>
</dbReference>
<dbReference type="CDD" id="cd19590">
    <property type="entry name" value="serpin_thermopin-like"/>
    <property type="match status" value="1"/>
</dbReference>
<feature type="chain" id="PRO_5015195154" evidence="2">
    <location>
        <begin position="27"/>
        <end position="414"/>
    </location>
</feature>
<proteinExistence type="inferred from homology"/>
<dbReference type="AlphaFoldDB" id="A0A2P4UE90"/>
<feature type="domain" description="Serpin" evidence="3">
    <location>
        <begin position="56"/>
        <end position="411"/>
    </location>
</feature>
<dbReference type="EMBL" id="MTBP01000003">
    <property type="protein sequence ID" value="POM23373.1"/>
    <property type="molecule type" value="Genomic_DNA"/>
</dbReference>
<dbReference type="InterPro" id="IPR000215">
    <property type="entry name" value="Serpin_fam"/>
</dbReference>
<sequence length="414" mass="42822" precursor="true">MGRARTTLAAACAALLPLAACGVAQGQEPRVRKGRVQAVPAVDPKPYARADAAFGLGLLTAWCREDPHANLVLSPSSLAAGLGMAALGARGTTAPAMARALRLPPGDPVPGLAARTRALRGLNRSGVALRVTDQVWADRRLPPSPGYLDRVATAYDAALKTLDVHGDPDGARAAINDAVAKATSGRITGLLGPGTVTRDTGWVLTDAVYLKADWADRFTAAETSGEPFTTAAGGTAQVRMMSAHREIATARTGGWTAVDLPYRGGRLSMTALLPDGRSGGCPGLDAARLDRITAALAPRRVDLGLPKTDLKDRIDAVPLLRAAGMGEAFGPRADFTGLSPRAEGITFVRHAATMRVDEKGTEAAAATGAGIGATAAAPVPALRVTFDRPYVLLVRDQATGEPLFLARVADPSRS</sequence>
<comment type="caution">
    <text evidence="4">The sequence shown here is derived from an EMBL/GenBank/DDBJ whole genome shotgun (WGS) entry which is preliminary data.</text>
</comment>
<dbReference type="InterPro" id="IPR042178">
    <property type="entry name" value="Serpin_sf_1"/>
</dbReference>
<dbReference type="SMART" id="SM00093">
    <property type="entry name" value="SERPIN"/>
    <property type="match status" value="1"/>
</dbReference>
<feature type="signal peptide" evidence="2">
    <location>
        <begin position="1"/>
        <end position="26"/>
    </location>
</feature>
<dbReference type="InterPro" id="IPR042185">
    <property type="entry name" value="Serpin_sf_2"/>
</dbReference>
<name>A0A2P4UE90_9ACTN</name>
<reference evidence="4 5" key="1">
    <citation type="journal article" date="2017" name="Chemistry">
        <title>Isolation, Biosynthesis and Chemical Modifications of Rubterolones A-F: Rare Tropolone Alkaloids from Actinomadura sp. 5-2.</title>
        <authorList>
            <person name="Guo H."/>
            <person name="Benndorf R."/>
            <person name="Leichnitz D."/>
            <person name="Klassen J.L."/>
            <person name="Vollmers J."/>
            <person name="Gorls H."/>
            <person name="Steinacker M."/>
            <person name="Weigel C."/>
            <person name="Dahse H.M."/>
            <person name="Kaster A.K."/>
            <person name="de Beer Z.W."/>
            <person name="Poulsen M."/>
            <person name="Beemelmanns C."/>
        </authorList>
    </citation>
    <scope>NUCLEOTIDE SEQUENCE [LARGE SCALE GENOMIC DNA]</scope>
    <source>
        <strain evidence="4 5">5-2</strain>
    </source>
</reference>
<accession>A0A2P4UE90</accession>
<dbReference type="Gene3D" id="2.30.39.10">
    <property type="entry name" value="Alpha-1-antitrypsin, domain 1"/>
    <property type="match status" value="1"/>
</dbReference>
<evidence type="ECO:0000313" key="4">
    <source>
        <dbReference type="EMBL" id="POM23373.1"/>
    </source>
</evidence>
<evidence type="ECO:0000256" key="2">
    <source>
        <dbReference type="SAM" id="SignalP"/>
    </source>
</evidence>
<evidence type="ECO:0000256" key="1">
    <source>
        <dbReference type="RuleBase" id="RU000411"/>
    </source>
</evidence>
<dbReference type="Proteomes" id="UP000242367">
    <property type="component" value="Unassembled WGS sequence"/>
</dbReference>
<dbReference type="SUPFAM" id="SSF56574">
    <property type="entry name" value="Serpins"/>
    <property type="match status" value="1"/>
</dbReference>
<dbReference type="PANTHER" id="PTHR11461:SF211">
    <property type="entry name" value="GH10112P-RELATED"/>
    <property type="match status" value="1"/>
</dbReference>
<evidence type="ECO:0000259" key="3">
    <source>
        <dbReference type="SMART" id="SM00093"/>
    </source>
</evidence>